<evidence type="ECO:0000313" key="4">
    <source>
        <dbReference type="Proteomes" id="UP001177023"/>
    </source>
</evidence>
<feature type="non-terminal residue" evidence="3">
    <location>
        <position position="1"/>
    </location>
</feature>
<protein>
    <submittedName>
        <fullName evidence="3">Uncharacterized protein</fullName>
    </submittedName>
</protein>
<feature type="region of interest" description="Disordered" evidence="1">
    <location>
        <begin position="35"/>
        <end position="161"/>
    </location>
</feature>
<evidence type="ECO:0000313" key="3">
    <source>
        <dbReference type="EMBL" id="CAJ0568316.1"/>
    </source>
</evidence>
<evidence type="ECO:0000256" key="2">
    <source>
        <dbReference type="SAM" id="Phobius"/>
    </source>
</evidence>
<feature type="compositionally biased region" description="Basic and acidic residues" evidence="1">
    <location>
        <begin position="142"/>
        <end position="161"/>
    </location>
</feature>
<evidence type="ECO:0000256" key="1">
    <source>
        <dbReference type="SAM" id="MobiDB-lite"/>
    </source>
</evidence>
<accession>A0AA36FUU2</accession>
<proteinExistence type="predicted"/>
<organism evidence="3 4">
    <name type="scientific">Mesorhabditis spiculigera</name>
    <dbReference type="NCBI Taxonomy" id="96644"/>
    <lineage>
        <taxon>Eukaryota</taxon>
        <taxon>Metazoa</taxon>
        <taxon>Ecdysozoa</taxon>
        <taxon>Nematoda</taxon>
        <taxon>Chromadorea</taxon>
        <taxon>Rhabditida</taxon>
        <taxon>Rhabditina</taxon>
        <taxon>Rhabditomorpha</taxon>
        <taxon>Rhabditoidea</taxon>
        <taxon>Rhabditidae</taxon>
        <taxon>Mesorhabditinae</taxon>
        <taxon>Mesorhabditis</taxon>
    </lineage>
</organism>
<dbReference type="AlphaFoldDB" id="A0AA36FUU2"/>
<keyword evidence="2" id="KW-0812">Transmembrane</keyword>
<sequence>MNTLEIIINAVAVIIELSLAALILYVIHKAILARKKKKPGKNSSQNRKADKHAKKAKNSPTNEAQSAPREKTATKKSPVVPGEKLKADADAAAEKDLEKLLDERTNNSKSVDGGPQAGPEKEKKDPRLFIAAMPDGGTTDAPDTKRTQHTTHTTEKSEDQK</sequence>
<keyword evidence="2" id="KW-1133">Transmembrane helix</keyword>
<feature type="transmembrane region" description="Helical" evidence="2">
    <location>
        <begin position="6"/>
        <end position="27"/>
    </location>
</feature>
<dbReference type="Proteomes" id="UP001177023">
    <property type="component" value="Unassembled WGS sequence"/>
</dbReference>
<feature type="compositionally biased region" description="Basic and acidic residues" evidence="1">
    <location>
        <begin position="83"/>
        <end position="106"/>
    </location>
</feature>
<name>A0AA36FUU2_9BILA</name>
<keyword evidence="2" id="KW-0472">Membrane</keyword>
<gene>
    <name evidence="3" type="ORF">MSPICULIGERA_LOCUS6839</name>
</gene>
<dbReference type="EMBL" id="CATQJA010001718">
    <property type="protein sequence ID" value="CAJ0568316.1"/>
    <property type="molecule type" value="Genomic_DNA"/>
</dbReference>
<comment type="caution">
    <text evidence="3">The sequence shown here is derived from an EMBL/GenBank/DDBJ whole genome shotgun (WGS) entry which is preliminary data.</text>
</comment>
<keyword evidence="4" id="KW-1185">Reference proteome</keyword>
<reference evidence="3" key="1">
    <citation type="submission" date="2023-06" db="EMBL/GenBank/DDBJ databases">
        <authorList>
            <person name="Delattre M."/>
        </authorList>
    </citation>
    <scope>NUCLEOTIDE SEQUENCE</scope>
    <source>
        <strain evidence="3">AF72</strain>
    </source>
</reference>